<gene>
    <name evidence="2" type="ORF">IR213_13875</name>
</gene>
<evidence type="ECO:0000313" key="3">
    <source>
        <dbReference type="Proteomes" id="UP000646211"/>
    </source>
</evidence>
<dbReference type="RefSeq" id="WP_194312915.1">
    <property type="nucleotide sequence ID" value="NZ_JADHEC010000038.1"/>
</dbReference>
<name>A0A930XWR4_9FLAO</name>
<accession>A0A930XWR4</accession>
<comment type="caution">
    <text evidence="2">The sequence shown here is derived from an EMBL/GenBank/DDBJ whole genome shotgun (WGS) entry which is preliminary data.</text>
</comment>
<dbReference type="EMBL" id="JADHEC010000038">
    <property type="protein sequence ID" value="MBF2709666.1"/>
    <property type="molecule type" value="Genomic_DNA"/>
</dbReference>
<reference evidence="2" key="1">
    <citation type="submission" date="2020-11" db="EMBL/GenBank/DDBJ databases">
        <title>Genome of Flavobacterium soyangense.</title>
        <authorList>
            <person name="Liu Q."/>
            <person name="Xin Y.-H."/>
        </authorList>
    </citation>
    <scope>NUCLEOTIDE SEQUENCE</scope>
    <source>
        <strain evidence="2">CGMCC 1.13493</strain>
    </source>
</reference>
<evidence type="ECO:0000313" key="2">
    <source>
        <dbReference type="EMBL" id="MBF2709666.1"/>
    </source>
</evidence>
<dbReference type="Proteomes" id="UP000646211">
    <property type="component" value="Unassembled WGS sequence"/>
</dbReference>
<dbReference type="AlphaFoldDB" id="A0A930XWR4"/>
<organism evidence="2 3">
    <name type="scientific">Flavobacterium soyangense</name>
    <dbReference type="NCBI Taxonomy" id="2023265"/>
    <lineage>
        <taxon>Bacteria</taxon>
        <taxon>Pseudomonadati</taxon>
        <taxon>Bacteroidota</taxon>
        <taxon>Flavobacteriia</taxon>
        <taxon>Flavobacteriales</taxon>
        <taxon>Flavobacteriaceae</taxon>
        <taxon>Flavobacterium</taxon>
    </lineage>
</organism>
<evidence type="ECO:0000259" key="1">
    <source>
        <dbReference type="Pfam" id="PF03235"/>
    </source>
</evidence>
<feature type="domain" description="GmrSD restriction endonucleases N-terminal" evidence="1">
    <location>
        <begin position="4"/>
        <end position="172"/>
    </location>
</feature>
<dbReference type="PANTHER" id="PTHR37292:SF2">
    <property type="entry name" value="DUF262 DOMAIN-CONTAINING PROTEIN"/>
    <property type="match status" value="1"/>
</dbReference>
<dbReference type="PANTHER" id="PTHR37292">
    <property type="entry name" value="VNG6097C"/>
    <property type="match status" value="1"/>
</dbReference>
<protein>
    <submittedName>
        <fullName evidence="2">DUF262 domain-containing protein</fullName>
    </submittedName>
</protein>
<dbReference type="Pfam" id="PF03235">
    <property type="entry name" value="GmrSD_N"/>
    <property type="match status" value="1"/>
</dbReference>
<keyword evidence="3" id="KW-1185">Reference proteome</keyword>
<dbReference type="InterPro" id="IPR004919">
    <property type="entry name" value="GmrSD_N"/>
</dbReference>
<proteinExistence type="predicted"/>
<sequence>MSQIGSVLLWSSKDKLNHTRNIAGFLIPETAEEYPVNYVLDGQQRISSIYAVFSKDIEQDKTYPRYNPNLDIFEIYYDFKVKKFMAKNDVQDNIDSIIHLRNFLDVSSLFDKLKLLNTIYHEDAQNLCSKFLNYELPVVTIKYRTKEEVGLIFERINNTGTKLGTLDLMTAWTWTDDFHLHEKTTELFEDLDEKGFGSLSQNILLQAISGFLQNDTTTKAVLNLKAENIRDNWENFCEALKKAIDFVSTELLCKNIDFLPYQQQLVGLTKFYSYKSIPNAEEFNAIKRWFWRTSFSNRYSSGTTTEKMNYDIEIINLIRNKEFEGIETFKMNVSEIELINTNFSKANSLSRAFLLLMAQSHPRDLVKNIKVDLSTAFSKYNRKEFHHTFPNAFLRDNEFMKHEIFSLMNFCFLSSDSNKKITNNKPSIYFFTLIDQKEINAILESNLLPLDKTVYVEDDFKAFLERRAELVLTEIKTKI</sequence>